<feature type="compositionally biased region" description="Basic and acidic residues" evidence="1">
    <location>
        <begin position="193"/>
        <end position="202"/>
    </location>
</feature>
<protein>
    <submittedName>
        <fullName evidence="3">Uncharacterized protein</fullName>
    </submittedName>
</protein>
<comment type="caution">
    <text evidence="3">The sequence shown here is derived from an EMBL/GenBank/DDBJ whole genome shotgun (WGS) entry which is preliminary data.</text>
</comment>
<gene>
    <name evidence="3" type="ORF">EVAR_61726_1</name>
</gene>
<sequence>MTTARHVTSWLLLSWYVLWRHGHHHPFLSFLMILRYRHLSRSRYPPDQPVGSGSGCLSTGTGMPLRPARRTGLGIRLLRAGSDMSRISISEGAFRAAARRSYDGRGEPCPPSWLNLRTVCLVATTVTRFLPGTHWDAGLISEMGILRSCCECAYVAHCGSRTGAASAAAVERRLTGGGGGGPPNARRALQRSVHGDVLDSRPARARRRLATPMQRVPVRGRAPTGSAADLSRPSAGGSGDDTTHASHRSPCRITVSSTNSS</sequence>
<evidence type="ECO:0000313" key="4">
    <source>
        <dbReference type="Proteomes" id="UP000299102"/>
    </source>
</evidence>
<reference evidence="3 4" key="1">
    <citation type="journal article" date="2019" name="Commun. Biol.">
        <title>The bagworm genome reveals a unique fibroin gene that provides high tensile strength.</title>
        <authorList>
            <person name="Kono N."/>
            <person name="Nakamura H."/>
            <person name="Ohtoshi R."/>
            <person name="Tomita M."/>
            <person name="Numata K."/>
            <person name="Arakawa K."/>
        </authorList>
    </citation>
    <scope>NUCLEOTIDE SEQUENCE [LARGE SCALE GENOMIC DNA]</scope>
</reference>
<evidence type="ECO:0000313" key="3">
    <source>
        <dbReference type="EMBL" id="GBP89061.1"/>
    </source>
</evidence>
<keyword evidence="2" id="KW-0732">Signal</keyword>
<keyword evidence="4" id="KW-1185">Reference proteome</keyword>
<proteinExistence type="predicted"/>
<dbReference type="Proteomes" id="UP000299102">
    <property type="component" value="Unassembled WGS sequence"/>
</dbReference>
<name>A0A4C1ZJM1_EUMVA</name>
<organism evidence="3 4">
    <name type="scientific">Eumeta variegata</name>
    <name type="common">Bagworm moth</name>
    <name type="synonym">Eumeta japonica</name>
    <dbReference type="NCBI Taxonomy" id="151549"/>
    <lineage>
        <taxon>Eukaryota</taxon>
        <taxon>Metazoa</taxon>
        <taxon>Ecdysozoa</taxon>
        <taxon>Arthropoda</taxon>
        <taxon>Hexapoda</taxon>
        <taxon>Insecta</taxon>
        <taxon>Pterygota</taxon>
        <taxon>Neoptera</taxon>
        <taxon>Endopterygota</taxon>
        <taxon>Lepidoptera</taxon>
        <taxon>Glossata</taxon>
        <taxon>Ditrysia</taxon>
        <taxon>Tineoidea</taxon>
        <taxon>Psychidae</taxon>
        <taxon>Oiketicinae</taxon>
        <taxon>Eumeta</taxon>
    </lineage>
</organism>
<evidence type="ECO:0000256" key="2">
    <source>
        <dbReference type="SAM" id="SignalP"/>
    </source>
</evidence>
<evidence type="ECO:0000256" key="1">
    <source>
        <dbReference type="SAM" id="MobiDB-lite"/>
    </source>
</evidence>
<dbReference type="EMBL" id="BGZK01001972">
    <property type="protein sequence ID" value="GBP89061.1"/>
    <property type="molecule type" value="Genomic_DNA"/>
</dbReference>
<dbReference type="AlphaFoldDB" id="A0A4C1ZJM1"/>
<feature type="signal peptide" evidence="2">
    <location>
        <begin position="1"/>
        <end position="22"/>
    </location>
</feature>
<feature type="region of interest" description="Disordered" evidence="1">
    <location>
        <begin position="174"/>
        <end position="261"/>
    </location>
</feature>
<accession>A0A4C1ZJM1</accession>
<feature type="chain" id="PRO_5020021510" evidence="2">
    <location>
        <begin position="23"/>
        <end position="261"/>
    </location>
</feature>